<feature type="compositionally biased region" description="Basic and acidic residues" evidence="1">
    <location>
        <begin position="42"/>
        <end position="62"/>
    </location>
</feature>
<feature type="region of interest" description="Disordered" evidence="1">
    <location>
        <begin position="162"/>
        <end position="197"/>
    </location>
</feature>
<proteinExistence type="predicted"/>
<feature type="compositionally biased region" description="Polar residues" evidence="1">
    <location>
        <begin position="63"/>
        <end position="77"/>
    </location>
</feature>
<gene>
    <name evidence="2" type="ORF">PFLUV_G00218770</name>
</gene>
<sequence length="384" mass="41865">MGRRAGDQEDRRLRLAGALTRTTGDLLPRTTGDPHTPMIGDLHTRTGDLHTRTGDLHTRTGDLRTQTGDLHTQTGDLRTQTGDLRAGVPLVGILKDPLSLGDRRLDPPDLYHRSLLRGCLHLSGFLRLLGSSGGPPWWREPMPNHPPISWWIKALISAPPSEATVAETKSSSEEPAAPKPAAEPPAAPKPKPKPDTARALGLLGKRTFDKPPPGRSTGIISFIGPTFGYIEREDLEKFTFSFSVFFGNPKAMKPGVRVHFTACKEKKALIATDVKVAPGGTENVDTEIYEAVVSQPITEPQPGERQYPGQVHVDIGPLRTNLTFDRKDSTVTLLQNDQVLINLLTDIVTEKRRATNIKPKIPSTFSHTGEAREQLARGSLGSIG</sequence>
<organism evidence="2 3">
    <name type="scientific">Perca fluviatilis</name>
    <name type="common">European perch</name>
    <dbReference type="NCBI Taxonomy" id="8168"/>
    <lineage>
        <taxon>Eukaryota</taxon>
        <taxon>Metazoa</taxon>
        <taxon>Chordata</taxon>
        <taxon>Craniata</taxon>
        <taxon>Vertebrata</taxon>
        <taxon>Euteleostomi</taxon>
        <taxon>Actinopterygii</taxon>
        <taxon>Neopterygii</taxon>
        <taxon>Teleostei</taxon>
        <taxon>Neoteleostei</taxon>
        <taxon>Acanthomorphata</taxon>
        <taxon>Eupercaria</taxon>
        <taxon>Perciformes</taxon>
        <taxon>Percoidei</taxon>
        <taxon>Percidae</taxon>
        <taxon>Percinae</taxon>
        <taxon>Perca</taxon>
    </lineage>
</organism>
<feature type="compositionally biased region" description="Pro residues" evidence="1">
    <location>
        <begin position="177"/>
        <end position="189"/>
    </location>
</feature>
<dbReference type="Gene3D" id="2.40.50.140">
    <property type="entry name" value="Nucleic acid-binding proteins"/>
    <property type="match status" value="1"/>
</dbReference>
<dbReference type="Proteomes" id="UP000465112">
    <property type="component" value="Chromosome 19"/>
</dbReference>
<reference evidence="2 3" key="1">
    <citation type="submission" date="2019-06" db="EMBL/GenBank/DDBJ databases">
        <title>A chromosome-scale genome assembly of the European perch, Perca fluviatilis.</title>
        <authorList>
            <person name="Roques C."/>
            <person name="Zahm M."/>
            <person name="Cabau C."/>
            <person name="Klopp C."/>
            <person name="Bouchez O."/>
            <person name="Donnadieu C."/>
            <person name="Kuhl H."/>
            <person name="Gislard M."/>
            <person name="Guendouz S."/>
            <person name="Journot L."/>
            <person name="Haffray P."/>
            <person name="Bestin A."/>
            <person name="Morvezen R."/>
            <person name="Feron R."/>
            <person name="Wen M."/>
            <person name="Jouanno E."/>
            <person name="Herpin A."/>
            <person name="Schartl M."/>
            <person name="Postlethwait J."/>
            <person name="Schaerlinger B."/>
            <person name="Chardard D."/>
            <person name="Lecocq T."/>
            <person name="Poncet C."/>
            <person name="Jaffrelo L."/>
            <person name="Lampietro C."/>
            <person name="Guiguen Y."/>
        </authorList>
    </citation>
    <scope>NUCLEOTIDE SEQUENCE [LARGE SCALE GENOMIC DNA]</scope>
    <source>
        <tissue evidence="2">Blood</tissue>
    </source>
</reference>
<dbReference type="InterPro" id="IPR012340">
    <property type="entry name" value="NA-bd_OB-fold"/>
</dbReference>
<dbReference type="PANTHER" id="PTHR12913">
    <property type="entry name" value="UNR PROTEIN N-RAS UPSTREAM GENE PROTEIN"/>
    <property type="match status" value="1"/>
</dbReference>
<keyword evidence="3" id="KW-1185">Reference proteome</keyword>
<feature type="region of interest" description="Disordered" evidence="1">
    <location>
        <begin position="360"/>
        <end position="384"/>
    </location>
</feature>
<protein>
    <recommendedName>
        <fullName evidence="4">CSD domain-containing protein</fullName>
    </recommendedName>
</protein>
<evidence type="ECO:0000256" key="1">
    <source>
        <dbReference type="SAM" id="MobiDB-lite"/>
    </source>
</evidence>
<dbReference type="PANTHER" id="PTHR12913:SF3">
    <property type="entry name" value="SI:DKEYP-121D4.3"/>
    <property type="match status" value="1"/>
</dbReference>
<dbReference type="SUPFAM" id="SSF50249">
    <property type="entry name" value="Nucleic acid-binding proteins"/>
    <property type="match status" value="1"/>
</dbReference>
<evidence type="ECO:0000313" key="3">
    <source>
        <dbReference type="Proteomes" id="UP000465112"/>
    </source>
</evidence>
<evidence type="ECO:0000313" key="2">
    <source>
        <dbReference type="EMBL" id="KAF1375337.1"/>
    </source>
</evidence>
<dbReference type="EMBL" id="VHII01000019">
    <property type="protein sequence ID" value="KAF1375337.1"/>
    <property type="molecule type" value="Genomic_DNA"/>
</dbReference>
<name>A0A6A5DR70_PERFL</name>
<comment type="caution">
    <text evidence="2">The sequence shown here is derived from an EMBL/GenBank/DDBJ whole genome shotgun (WGS) entry which is preliminary data.</text>
</comment>
<accession>A0A6A5DR70</accession>
<dbReference type="AlphaFoldDB" id="A0A6A5DR70"/>
<evidence type="ECO:0008006" key="4">
    <source>
        <dbReference type="Google" id="ProtNLM"/>
    </source>
</evidence>
<feature type="region of interest" description="Disordered" evidence="1">
    <location>
        <begin position="24"/>
        <end position="77"/>
    </location>
</feature>